<reference evidence="2" key="1">
    <citation type="submission" date="2017-02" db="UniProtKB">
        <authorList>
            <consortium name="WormBaseParasite"/>
        </authorList>
    </citation>
    <scope>IDENTIFICATION</scope>
</reference>
<name>A0A0M3HS94_ASCLU</name>
<organism evidence="1 2">
    <name type="scientific">Ascaris lumbricoides</name>
    <name type="common">Giant roundworm</name>
    <dbReference type="NCBI Taxonomy" id="6252"/>
    <lineage>
        <taxon>Eukaryota</taxon>
        <taxon>Metazoa</taxon>
        <taxon>Ecdysozoa</taxon>
        <taxon>Nematoda</taxon>
        <taxon>Chromadorea</taxon>
        <taxon>Rhabditida</taxon>
        <taxon>Spirurina</taxon>
        <taxon>Ascaridomorpha</taxon>
        <taxon>Ascaridoidea</taxon>
        <taxon>Ascarididae</taxon>
        <taxon>Ascaris</taxon>
    </lineage>
</organism>
<proteinExistence type="predicted"/>
<accession>A0A0M3HS94</accession>
<sequence length="71" mass="7717">MNAASRLEGSEFPSLLSLCAFFRFYFVVRFWASLAAVPSGCLLERPHPRVCSTGAMTTIKGLVCCARLDSG</sequence>
<evidence type="ECO:0000313" key="1">
    <source>
        <dbReference type="Proteomes" id="UP000036681"/>
    </source>
</evidence>
<dbReference type="Proteomes" id="UP000036681">
    <property type="component" value="Unplaced"/>
</dbReference>
<dbReference type="AlphaFoldDB" id="A0A0M3HS94"/>
<dbReference type="WBParaSite" id="ALUE_0000530701-mRNA-1">
    <property type="protein sequence ID" value="ALUE_0000530701-mRNA-1"/>
    <property type="gene ID" value="ALUE_0000530701"/>
</dbReference>
<protein>
    <submittedName>
        <fullName evidence="2">Secreted protein</fullName>
    </submittedName>
</protein>
<evidence type="ECO:0000313" key="2">
    <source>
        <dbReference type="WBParaSite" id="ALUE_0000530701-mRNA-1"/>
    </source>
</evidence>
<keyword evidence="1" id="KW-1185">Reference proteome</keyword>